<dbReference type="PANTHER" id="PTHR42743">
    <property type="entry name" value="AMINO-ACID AMINOTRANSFERASE"/>
    <property type="match status" value="1"/>
</dbReference>
<evidence type="ECO:0000313" key="2">
    <source>
        <dbReference type="EMBL" id="SVB22700.1"/>
    </source>
</evidence>
<dbReference type="AlphaFoldDB" id="A0A382C9G4"/>
<gene>
    <name evidence="2" type="ORF">METZ01_LOCUS175554</name>
</gene>
<dbReference type="GO" id="GO:0019752">
    <property type="term" value="P:carboxylic acid metabolic process"/>
    <property type="evidence" value="ECO:0007669"/>
    <property type="project" value="TreeGrafter"/>
</dbReference>
<comment type="similarity">
    <text evidence="1">Belongs to the class-IV pyridoxal-phosphate-dependent aminotransferase family.</text>
</comment>
<sequence length="226" mass="25605">MMRAWENRSDCTVLDEPFYGYYLQHTGIDHPGAADVIEAQGSEWQTAIDKCLASPAEGKPVFYQKHMTLHLLDEVPRGWLSKLNNCFLIREPEAVISSYAAVRADVNAADIGFLQQVALYDYMSEMTGEDPLVIDSKAFLRQPESHLRAWCDHLGIAFEGSMLSWPEGARDTDGVWARHWYDAVYQSTSFSLPGSGELCLDVHQQALADAMRPHYEYLFERRLVPA</sequence>
<protein>
    <recommendedName>
        <fullName evidence="3">Sulfotransferase family protein</fullName>
    </recommendedName>
</protein>
<organism evidence="2">
    <name type="scientific">marine metagenome</name>
    <dbReference type="NCBI Taxonomy" id="408172"/>
    <lineage>
        <taxon>unclassified sequences</taxon>
        <taxon>metagenomes</taxon>
        <taxon>ecological metagenomes</taxon>
    </lineage>
</organism>
<dbReference type="InterPro" id="IPR027417">
    <property type="entry name" value="P-loop_NTPase"/>
</dbReference>
<evidence type="ECO:0008006" key="3">
    <source>
        <dbReference type="Google" id="ProtNLM"/>
    </source>
</evidence>
<dbReference type="EMBL" id="UINC01033425">
    <property type="protein sequence ID" value="SVB22700.1"/>
    <property type="molecule type" value="Genomic_DNA"/>
</dbReference>
<dbReference type="InterPro" id="IPR050571">
    <property type="entry name" value="Class-IV_PLP-Dep_Aminotrnsfr"/>
</dbReference>
<name>A0A382C9G4_9ZZZZ</name>
<dbReference type="Gene3D" id="3.40.50.300">
    <property type="entry name" value="P-loop containing nucleotide triphosphate hydrolases"/>
    <property type="match status" value="1"/>
</dbReference>
<dbReference type="PANTHER" id="PTHR42743:SF11">
    <property type="entry name" value="AMINODEOXYCHORISMATE LYASE"/>
    <property type="match status" value="1"/>
</dbReference>
<reference evidence="2" key="1">
    <citation type="submission" date="2018-05" db="EMBL/GenBank/DDBJ databases">
        <authorList>
            <person name="Lanie J.A."/>
            <person name="Ng W.-L."/>
            <person name="Kazmierczak K.M."/>
            <person name="Andrzejewski T.M."/>
            <person name="Davidsen T.M."/>
            <person name="Wayne K.J."/>
            <person name="Tettelin H."/>
            <person name="Glass J.I."/>
            <person name="Rusch D."/>
            <person name="Podicherti R."/>
            <person name="Tsui H.-C.T."/>
            <person name="Winkler M.E."/>
        </authorList>
    </citation>
    <scope>NUCLEOTIDE SEQUENCE</scope>
</reference>
<evidence type="ECO:0000256" key="1">
    <source>
        <dbReference type="ARBA" id="ARBA00009320"/>
    </source>
</evidence>
<dbReference type="Pfam" id="PF19798">
    <property type="entry name" value="Sulfotransfer_5"/>
    <property type="match status" value="1"/>
</dbReference>
<dbReference type="SUPFAM" id="SSF52540">
    <property type="entry name" value="P-loop containing nucleoside triphosphate hydrolases"/>
    <property type="match status" value="1"/>
</dbReference>
<accession>A0A382C9G4</accession>
<proteinExistence type="inferred from homology"/>